<reference evidence="2" key="1">
    <citation type="submission" date="2021-01" db="EMBL/GenBank/DDBJ databases">
        <title>Whole genome shotgun sequence of Actinoplanes cyaneus NBRC 14990.</title>
        <authorList>
            <person name="Komaki H."/>
            <person name="Tamura T."/>
        </authorList>
    </citation>
    <scope>NUCLEOTIDE SEQUENCE</scope>
    <source>
        <strain evidence="2">NBRC 14990</strain>
    </source>
</reference>
<dbReference type="RefSeq" id="WP_203739270.1">
    <property type="nucleotide sequence ID" value="NZ_BAAAUC010000117.1"/>
</dbReference>
<dbReference type="Proteomes" id="UP000619479">
    <property type="component" value="Unassembled WGS sequence"/>
</dbReference>
<proteinExistence type="predicted"/>
<name>A0A919ID32_9ACTN</name>
<keyword evidence="3" id="KW-1185">Reference proteome</keyword>
<organism evidence="2 3">
    <name type="scientific">Actinoplanes cyaneus</name>
    <dbReference type="NCBI Taxonomy" id="52696"/>
    <lineage>
        <taxon>Bacteria</taxon>
        <taxon>Bacillati</taxon>
        <taxon>Actinomycetota</taxon>
        <taxon>Actinomycetes</taxon>
        <taxon>Micromonosporales</taxon>
        <taxon>Micromonosporaceae</taxon>
        <taxon>Actinoplanes</taxon>
    </lineage>
</organism>
<keyword evidence="1" id="KW-0732">Signal</keyword>
<dbReference type="InterPro" id="IPR006311">
    <property type="entry name" value="TAT_signal"/>
</dbReference>
<feature type="chain" id="PRO_5036895565" evidence="1">
    <location>
        <begin position="29"/>
        <end position="139"/>
    </location>
</feature>
<protein>
    <submittedName>
        <fullName evidence="2">Uncharacterized protein</fullName>
    </submittedName>
</protein>
<accession>A0A919ID32</accession>
<evidence type="ECO:0000313" key="2">
    <source>
        <dbReference type="EMBL" id="GID63840.1"/>
    </source>
</evidence>
<dbReference type="PROSITE" id="PS51318">
    <property type="entry name" value="TAT"/>
    <property type="match status" value="1"/>
</dbReference>
<gene>
    <name evidence="2" type="ORF">Acy02nite_17210</name>
</gene>
<sequence>MRRRDLASLAAAAGLVAGLGVTAGPAAAATPDCRSYQYVRTGTLTAGQSAMPWQYFFTTAPGTRQEICLDGPDGADVALVLTRLTPTTPQTPLGYVPVASAPGAGSDKTLTYSGPIDAYRIYLTAVNGGGKYTIGLNLS</sequence>
<comment type="caution">
    <text evidence="2">The sequence shown here is derived from an EMBL/GenBank/DDBJ whole genome shotgun (WGS) entry which is preliminary data.</text>
</comment>
<evidence type="ECO:0000256" key="1">
    <source>
        <dbReference type="SAM" id="SignalP"/>
    </source>
</evidence>
<evidence type="ECO:0000313" key="3">
    <source>
        <dbReference type="Proteomes" id="UP000619479"/>
    </source>
</evidence>
<dbReference type="EMBL" id="BOMH01000013">
    <property type="protein sequence ID" value="GID63840.1"/>
    <property type="molecule type" value="Genomic_DNA"/>
</dbReference>
<feature type="signal peptide" evidence="1">
    <location>
        <begin position="1"/>
        <end position="28"/>
    </location>
</feature>
<dbReference type="AlphaFoldDB" id="A0A919ID32"/>